<evidence type="ECO:0000259" key="2">
    <source>
        <dbReference type="Pfam" id="PF01370"/>
    </source>
</evidence>
<evidence type="ECO:0000313" key="4">
    <source>
        <dbReference type="Proteomes" id="UP000248395"/>
    </source>
</evidence>
<keyword evidence="4" id="KW-1185">Reference proteome</keyword>
<dbReference type="Gene3D" id="3.40.50.720">
    <property type="entry name" value="NAD(P)-binding Rossmann-like Domain"/>
    <property type="match status" value="1"/>
</dbReference>
<dbReference type="EMBL" id="QJKC01000009">
    <property type="protein sequence ID" value="PXX46217.1"/>
    <property type="molecule type" value="Genomic_DNA"/>
</dbReference>
<dbReference type="RefSeq" id="WP_059284377.1">
    <property type="nucleotide sequence ID" value="NZ_LNQU01000001.1"/>
</dbReference>
<keyword evidence="1" id="KW-0520">NAD</keyword>
<sequence>MKILLTGVAGFIGRAVAERLLQQAGIEVVGVDNLNDYYPVSLKQARLATLQGRDGFRFVQLDLADWTALNALCGAEGFDYVIHLAAQAGVRYSIDNPHVYAQSNLLGMTNVLEACRRHAVKHLVYASSSSVYGQNAKVPFAEDDRVDAPVSFYAATKKANEVMAHSYAHLYDLPCTGLRFFTVYGPWGRPDMAPWLFTEAILQGRPIKVFNHGQMQRDFTYIDDIVEGVVRVMQHVPSAENGQPPYALFNIGNHNPVALLDFIHSIEAACGRAAVKEYYPMQDGDVPVTYADTSRLRAAVGFSPDTPLTVGMQAFVDWYRGYHQC</sequence>
<dbReference type="PRINTS" id="PR01713">
    <property type="entry name" value="NUCEPIMERASE"/>
</dbReference>
<dbReference type="Pfam" id="PF01370">
    <property type="entry name" value="Epimerase"/>
    <property type="match status" value="1"/>
</dbReference>
<dbReference type="InterPro" id="IPR036291">
    <property type="entry name" value="NAD(P)-bd_dom_sf"/>
</dbReference>
<protein>
    <submittedName>
        <fullName evidence="3">UDP-glucuronate 4-epimerase</fullName>
    </submittedName>
</protein>
<dbReference type="SUPFAM" id="SSF51735">
    <property type="entry name" value="NAD(P)-binding Rossmann-fold domains"/>
    <property type="match status" value="1"/>
</dbReference>
<comment type="caution">
    <text evidence="3">The sequence shown here is derived from an EMBL/GenBank/DDBJ whole genome shotgun (WGS) entry which is preliminary data.</text>
</comment>
<evidence type="ECO:0000256" key="1">
    <source>
        <dbReference type="ARBA" id="ARBA00023027"/>
    </source>
</evidence>
<dbReference type="InterPro" id="IPR001509">
    <property type="entry name" value="Epimerase_deHydtase"/>
</dbReference>
<dbReference type="Proteomes" id="UP000248395">
    <property type="component" value="Unassembled WGS sequence"/>
</dbReference>
<organism evidence="3 4">
    <name type="scientific">Aquitalea magnusonii</name>
    <dbReference type="NCBI Taxonomy" id="332411"/>
    <lineage>
        <taxon>Bacteria</taxon>
        <taxon>Pseudomonadati</taxon>
        <taxon>Pseudomonadota</taxon>
        <taxon>Betaproteobacteria</taxon>
        <taxon>Neisseriales</taxon>
        <taxon>Chromobacteriaceae</taxon>
        <taxon>Aquitalea</taxon>
    </lineage>
</organism>
<name>A0A318JCW5_9NEIS</name>
<dbReference type="AlphaFoldDB" id="A0A318JCW5"/>
<gene>
    <name evidence="3" type="ORF">DFR38_10958</name>
</gene>
<evidence type="ECO:0000313" key="3">
    <source>
        <dbReference type="EMBL" id="PXX46217.1"/>
    </source>
</evidence>
<accession>A0A318JCW5</accession>
<reference evidence="3 4" key="1">
    <citation type="submission" date="2018-05" db="EMBL/GenBank/DDBJ databases">
        <title>Genomic Encyclopedia of Type Strains, Phase IV (KMG-IV): sequencing the most valuable type-strain genomes for metagenomic binning, comparative biology and taxonomic classification.</title>
        <authorList>
            <person name="Goeker M."/>
        </authorList>
    </citation>
    <scope>NUCLEOTIDE SEQUENCE [LARGE SCALE GENOMIC DNA]</scope>
    <source>
        <strain evidence="3 4">DSM 25134</strain>
    </source>
</reference>
<dbReference type="PANTHER" id="PTHR43574">
    <property type="entry name" value="EPIMERASE-RELATED"/>
    <property type="match status" value="1"/>
</dbReference>
<dbReference type="OrthoDB" id="9802815at2"/>
<feature type="domain" description="NAD-dependent epimerase/dehydratase" evidence="2">
    <location>
        <begin position="3"/>
        <end position="252"/>
    </location>
</feature>
<proteinExistence type="predicted"/>